<name>A0ABP8QNA0_9GAMM</name>
<evidence type="ECO:0000313" key="1">
    <source>
        <dbReference type="EMBL" id="GAA4504719.1"/>
    </source>
</evidence>
<reference evidence="2" key="1">
    <citation type="journal article" date="2019" name="Int. J. Syst. Evol. Microbiol.">
        <title>The Global Catalogue of Microorganisms (GCM) 10K type strain sequencing project: providing services to taxonomists for standard genome sequencing and annotation.</title>
        <authorList>
            <consortium name="The Broad Institute Genomics Platform"/>
            <consortium name="The Broad Institute Genome Sequencing Center for Infectious Disease"/>
            <person name="Wu L."/>
            <person name="Ma J."/>
        </authorList>
    </citation>
    <scope>NUCLEOTIDE SEQUENCE [LARGE SCALE GENOMIC DNA]</scope>
    <source>
        <strain evidence="2">JCM 32226</strain>
    </source>
</reference>
<comment type="caution">
    <text evidence="1">The sequence shown here is derived from an EMBL/GenBank/DDBJ whole genome shotgun (WGS) entry which is preliminary data.</text>
</comment>
<evidence type="ECO:0000313" key="2">
    <source>
        <dbReference type="Proteomes" id="UP001501321"/>
    </source>
</evidence>
<accession>A0ABP8QNA0</accession>
<dbReference type="EMBL" id="BAABFC010000034">
    <property type="protein sequence ID" value="GAA4504719.1"/>
    <property type="molecule type" value="Genomic_DNA"/>
</dbReference>
<keyword evidence="2" id="KW-1185">Reference proteome</keyword>
<proteinExistence type="predicted"/>
<dbReference type="Proteomes" id="UP001501321">
    <property type="component" value="Unassembled WGS sequence"/>
</dbReference>
<organism evidence="1 2">
    <name type="scientific">Pseudaeromonas paramecii</name>
    <dbReference type="NCBI Taxonomy" id="2138166"/>
    <lineage>
        <taxon>Bacteria</taxon>
        <taxon>Pseudomonadati</taxon>
        <taxon>Pseudomonadota</taxon>
        <taxon>Gammaproteobacteria</taxon>
        <taxon>Aeromonadales</taxon>
        <taxon>Aeromonadaceae</taxon>
        <taxon>Pseudaeromonas</taxon>
    </lineage>
</organism>
<gene>
    <name evidence="1" type="ORF">GCM10023095_32890</name>
</gene>
<protein>
    <submittedName>
        <fullName evidence="1">Uncharacterized protein</fullName>
    </submittedName>
</protein>
<sequence>MDVAVRATLNMGTERGSTAKLESRDGFKLWQRSAVLCPVGGKVVG</sequence>